<proteinExistence type="predicted"/>
<accession>A0A1G2ASR0</accession>
<name>A0A1G2ASR0_9BACT</name>
<dbReference type="InterPro" id="IPR050834">
    <property type="entry name" value="Glycosyltransf_2"/>
</dbReference>
<comment type="caution">
    <text evidence="2">The sequence shown here is derived from an EMBL/GenBank/DDBJ whole genome shotgun (WGS) entry which is preliminary data.</text>
</comment>
<evidence type="ECO:0000259" key="1">
    <source>
        <dbReference type="Pfam" id="PF00535"/>
    </source>
</evidence>
<dbReference type="Pfam" id="PF00535">
    <property type="entry name" value="Glycos_transf_2"/>
    <property type="match status" value="1"/>
</dbReference>
<dbReference type="AlphaFoldDB" id="A0A1G2ASR0"/>
<evidence type="ECO:0000313" key="3">
    <source>
        <dbReference type="Proteomes" id="UP000177165"/>
    </source>
</evidence>
<dbReference type="PANTHER" id="PTHR43685">
    <property type="entry name" value="GLYCOSYLTRANSFERASE"/>
    <property type="match status" value="1"/>
</dbReference>
<dbReference type="CDD" id="cd00761">
    <property type="entry name" value="Glyco_tranf_GTA_type"/>
    <property type="match status" value="1"/>
</dbReference>
<dbReference type="InterPro" id="IPR001173">
    <property type="entry name" value="Glyco_trans_2-like"/>
</dbReference>
<dbReference type="Proteomes" id="UP000177165">
    <property type="component" value="Unassembled WGS sequence"/>
</dbReference>
<dbReference type="SUPFAM" id="SSF53448">
    <property type="entry name" value="Nucleotide-diphospho-sugar transferases"/>
    <property type="match status" value="1"/>
</dbReference>
<dbReference type="EMBL" id="MHKB01000003">
    <property type="protein sequence ID" value="OGY79938.1"/>
    <property type="molecule type" value="Genomic_DNA"/>
</dbReference>
<evidence type="ECO:0000313" key="2">
    <source>
        <dbReference type="EMBL" id="OGY79938.1"/>
    </source>
</evidence>
<organism evidence="2 3">
    <name type="scientific">Candidatus Kerfeldbacteria bacterium RIFCSPHIGHO2_02_FULL_42_14</name>
    <dbReference type="NCBI Taxonomy" id="1798540"/>
    <lineage>
        <taxon>Bacteria</taxon>
        <taxon>Candidatus Kerfeldiibacteriota</taxon>
    </lineage>
</organism>
<dbReference type="STRING" id="1798540.A3B74_01665"/>
<dbReference type="Gene3D" id="3.90.550.10">
    <property type="entry name" value="Spore Coat Polysaccharide Biosynthesis Protein SpsA, Chain A"/>
    <property type="match status" value="1"/>
</dbReference>
<sequence>MMMFNQPKVSLLIATRNGEQYLSRALESVLAQTYPNKEIIIIDDASQDRTYQIMQTYAQKYPSIIHIARNAINQSVTKTANLLLERANGVYAGRLDDDDYYIDPQKIEKQVQFLESHPEYGLVGTFCKLLFEDGQCALKKTVWSDAALRRKIYQGTNPFINSTVLFRTQAARDSGGFDTRLATTQDLELFLKIGKERKFAVLPIVTTVYTVRTQTVSGKRRRRQAIDMISVLRKHHKNYANFYHVWSIRLTKIIVRQLAVSFLPRAFVMQWKYRKSLEKRNTA</sequence>
<dbReference type="InterPro" id="IPR029044">
    <property type="entry name" value="Nucleotide-diphossugar_trans"/>
</dbReference>
<feature type="domain" description="Glycosyltransferase 2-like" evidence="1">
    <location>
        <begin position="10"/>
        <end position="156"/>
    </location>
</feature>
<gene>
    <name evidence="2" type="ORF">A3B74_01665</name>
</gene>
<reference evidence="2 3" key="1">
    <citation type="journal article" date="2016" name="Nat. Commun.">
        <title>Thousands of microbial genomes shed light on interconnected biogeochemical processes in an aquifer system.</title>
        <authorList>
            <person name="Anantharaman K."/>
            <person name="Brown C.T."/>
            <person name="Hug L.A."/>
            <person name="Sharon I."/>
            <person name="Castelle C.J."/>
            <person name="Probst A.J."/>
            <person name="Thomas B.C."/>
            <person name="Singh A."/>
            <person name="Wilkins M.J."/>
            <person name="Karaoz U."/>
            <person name="Brodie E.L."/>
            <person name="Williams K.H."/>
            <person name="Hubbard S.S."/>
            <person name="Banfield J.F."/>
        </authorList>
    </citation>
    <scope>NUCLEOTIDE SEQUENCE [LARGE SCALE GENOMIC DNA]</scope>
</reference>
<protein>
    <recommendedName>
        <fullName evidence="1">Glycosyltransferase 2-like domain-containing protein</fullName>
    </recommendedName>
</protein>
<dbReference type="PANTHER" id="PTHR43685:SF2">
    <property type="entry name" value="GLYCOSYLTRANSFERASE 2-LIKE DOMAIN-CONTAINING PROTEIN"/>
    <property type="match status" value="1"/>
</dbReference>